<accession>A0AAV4EHD5</accession>
<dbReference type="PROSITE" id="PS50189">
    <property type="entry name" value="NTR"/>
    <property type="match status" value="1"/>
</dbReference>
<comment type="subcellular location">
    <subcellularLocation>
        <location evidence="1">Secreted</location>
    </subcellularLocation>
</comment>
<dbReference type="Proteomes" id="UP000762676">
    <property type="component" value="Unassembled WGS sequence"/>
</dbReference>
<evidence type="ECO:0000256" key="4">
    <source>
        <dbReference type="PIRSR" id="PIRSR613273-3"/>
    </source>
</evidence>
<evidence type="ECO:0000256" key="6">
    <source>
        <dbReference type="SAM" id="SignalP"/>
    </source>
</evidence>
<feature type="region of interest" description="Disordered" evidence="5">
    <location>
        <begin position="321"/>
        <end position="377"/>
    </location>
</feature>
<sequence length="719" mass="80472">MAHMVQNATSTLLFFLCLVKVSDLTQRASPRRLENPVYWGQWSKWSSCSSTCGRGVTTRTRECLAWSLDGRMESTEACLNQSTASDLFCRKLNWRKHYKRLWKRVEDPAQPCKVLCQRHGSHLRRSVGSIKDGTSCAMNKTVSGVCVAGKCQPLLRPSSCERGDGRQLQFDMCQKCGGDNSTCYWVHGTRNPMSTSPNSGAQRRNVVVLLPKGSTSIKISIVGLGKQSIIGLVNLRRDYILAPAGRRFGRNVVMGGNSVWTLSKTLRTESLVTSGPTGEDILVVAEGATSNHRISYSFWAPNASQNKIIKFDNAIQHLIEETSDERSSSGKTNQSSDNGAALSSLSSINRNKNEGSFFNNSNSRNPSSSGPSETAGFRQKLTKTAISVSGYSEKKITSREKLTRSPDYIMEHKNDISSNKTEHEKQSFHNDYSIIGKNFPPNNRDVISSSGGRRTPNLVDLGDSSSSPEEQIQLFSIKKQDSVHAERKDTSGRGSGTNGLSRFESPNYLIGEAEQESNNNHQGLSMPQRKERDRVKPNKDNFKASASNQVLRRNRPRRPLYTDVGLPSKNAPGMEKVTDPQSSSGRGAKKKRKMKKRKKSLTKKRDKGDIITVASPGPLSKVYINRRKKVQKETRYDITVISSYRNRVRLMAREYLWVASQCRCPNLRAKRMYILMGSMEQHKDRQTRLVVSPTDFVRGYSLGQDRRIRHLATKVKCPV</sequence>
<evidence type="ECO:0000256" key="2">
    <source>
        <dbReference type="ARBA" id="ARBA00022525"/>
    </source>
</evidence>
<dbReference type="Pfam" id="PF01759">
    <property type="entry name" value="NTR"/>
    <property type="match status" value="1"/>
</dbReference>
<dbReference type="GO" id="GO:0005576">
    <property type="term" value="C:extracellular region"/>
    <property type="evidence" value="ECO:0007669"/>
    <property type="project" value="UniProtKB-SubCell"/>
</dbReference>
<feature type="region of interest" description="Disordered" evidence="5">
    <location>
        <begin position="432"/>
        <end position="606"/>
    </location>
</feature>
<feature type="compositionally biased region" description="Basic and acidic residues" evidence="5">
    <location>
        <begin position="478"/>
        <end position="491"/>
    </location>
</feature>
<dbReference type="SUPFAM" id="SSF82895">
    <property type="entry name" value="TSP-1 type 1 repeat"/>
    <property type="match status" value="1"/>
</dbReference>
<dbReference type="Pfam" id="PF00090">
    <property type="entry name" value="TSP_1"/>
    <property type="match status" value="1"/>
</dbReference>
<feature type="compositionally biased region" description="Basic and acidic residues" evidence="5">
    <location>
        <begin position="392"/>
        <end position="410"/>
    </location>
</feature>
<dbReference type="InterPro" id="IPR000884">
    <property type="entry name" value="TSP1_rpt"/>
</dbReference>
<feature type="signal peptide" evidence="6">
    <location>
        <begin position="1"/>
        <end position="27"/>
    </location>
</feature>
<feature type="compositionally biased region" description="Polar residues" evidence="5">
    <location>
        <begin position="329"/>
        <end position="350"/>
    </location>
</feature>
<dbReference type="PRINTS" id="PR01857">
    <property type="entry name" value="ADAMTSFAMILY"/>
</dbReference>
<keyword evidence="3 4" id="KW-1015">Disulfide bond</keyword>
<feature type="domain" description="NTR" evidence="7">
    <location>
        <begin position="584"/>
        <end position="717"/>
    </location>
</feature>
<name>A0AAV4EHD5_9GAST</name>
<gene>
    <name evidence="8" type="ORF">ElyMa_005400400</name>
</gene>
<dbReference type="SMART" id="SM00209">
    <property type="entry name" value="TSP1"/>
    <property type="match status" value="1"/>
</dbReference>
<dbReference type="InterPro" id="IPR018933">
    <property type="entry name" value="Netrin_module_non-TIMP"/>
</dbReference>
<keyword evidence="8" id="KW-0645">Protease</keyword>
<evidence type="ECO:0000313" key="8">
    <source>
        <dbReference type="EMBL" id="GFR60121.1"/>
    </source>
</evidence>
<dbReference type="InterPro" id="IPR036383">
    <property type="entry name" value="TSP1_rpt_sf"/>
</dbReference>
<keyword evidence="8" id="KW-0482">Metalloprotease</keyword>
<dbReference type="EMBL" id="BMAT01010758">
    <property type="protein sequence ID" value="GFR60121.1"/>
    <property type="molecule type" value="Genomic_DNA"/>
</dbReference>
<dbReference type="InterPro" id="IPR013273">
    <property type="entry name" value="ADAMTS/ADAMTS-like"/>
</dbReference>
<proteinExistence type="predicted"/>
<evidence type="ECO:0000256" key="5">
    <source>
        <dbReference type="SAM" id="MobiDB-lite"/>
    </source>
</evidence>
<keyword evidence="8" id="KW-0378">Hydrolase</keyword>
<dbReference type="GO" id="GO:0030198">
    <property type="term" value="P:extracellular matrix organization"/>
    <property type="evidence" value="ECO:0007669"/>
    <property type="project" value="InterPro"/>
</dbReference>
<evidence type="ECO:0000313" key="9">
    <source>
        <dbReference type="Proteomes" id="UP000762676"/>
    </source>
</evidence>
<keyword evidence="2" id="KW-0964">Secreted</keyword>
<feature type="compositionally biased region" description="Basic and acidic residues" evidence="5">
    <location>
        <begin position="528"/>
        <end position="542"/>
    </location>
</feature>
<keyword evidence="6" id="KW-0732">Signal</keyword>
<dbReference type="Gene3D" id="2.40.50.120">
    <property type="match status" value="1"/>
</dbReference>
<dbReference type="PROSITE" id="PS50092">
    <property type="entry name" value="TSP1"/>
    <property type="match status" value="1"/>
</dbReference>
<evidence type="ECO:0000256" key="3">
    <source>
        <dbReference type="ARBA" id="ARBA00023157"/>
    </source>
</evidence>
<dbReference type="PANTHER" id="PTHR13723:SF281">
    <property type="entry name" value="PAPILIN"/>
    <property type="match status" value="1"/>
</dbReference>
<dbReference type="PANTHER" id="PTHR13723">
    <property type="entry name" value="ADAMTS A DISINTEGRIN AND METALLOPROTEASE WITH THROMBOSPONDIN MOTIFS PROTEASE"/>
    <property type="match status" value="1"/>
</dbReference>
<dbReference type="Gene3D" id="2.60.120.830">
    <property type="match status" value="1"/>
</dbReference>
<keyword evidence="9" id="KW-1185">Reference proteome</keyword>
<feature type="region of interest" description="Disordered" evidence="5">
    <location>
        <begin position="390"/>
        <end position="410"/>
    </location>
</feature>
<dbReference type="Gene3D" id="2.20.100.10">
    <property type="entry name" value="Thrombospondin type-1 (TSP1) repeat"/>
    <property type="match status" value="1"/>
</dbReference>
<comment type="caution">
    <text evidence="8">The sequence shown here is derived from an EMBL/GenBank/DDBJ whole genome shotgun (WGS) entry which is preliminary data.</text>
</comment>
<reference evidence="8 9" key="1">
    <citation type="journal article" date="2021" name="Elife">
        <title>Chloroplast acquisition without the gene transfer in kleptoplastic sea slugs, Plakobranchus ocellatus.</title>
        <authorList>
            <person name="Maeda T."/>
            <person name="Takahashi S."/>
            <person name="Yoshida T."/>
            <person name="Shimamura S."/>
            <person name="Takaki Y."/>
            <person name="Nagai Y."/>
            <person name="Toyoda A."/>
            <person name="Suzuki Y."/>
            <person name="Arimoto A."/>
            <person name="Ishii H."/>
            <person name="Satoh N."/>
            <person name="Nishiyama T."/>
            <person name="Hasebe M."/>
            <person name="Maruyama T."/>
            <person name="Minagawa J."/>
            <person name="Obokata J."/>
            <person name="Shigenobu S."/>
        </authorList>
    </citation>
    <scope>NUCLEOTIDE SEQUENCE [LARGE SCALE GENOMIC DNA]</scope>
</reference>
<dbReference type="InterPro" id="IPR008993">
    <property type="entry name" value="TIMP-like_OB-fold"/>
</dbReference>
<dbReference type="GO" id="GO:0006508">
    <property type="term" value="P:proteolysis"/>
    <property type="evidence" value="ECO:0007669"/>
    <property type="project" value="TreeGrafter"/>
</dbReference>
<dbReference type="InterPro" id="IPR001134">
    <property type="entry name" value="Netrin_domain"/>
</dbReference>
<dbReference type="SUPFAM" id="SSF50242">
    <property type="entry name" value="TIMP-like"/>
    <property type="match status" value="1"/>
</dbReference>
<feature type="compositionally biased region" description="Polar residues" evidence="5">
    <location>
        <begin position="463"/>
        <end position="474"/>
    </location>
</feature>
<evidence type="ECO:0000256" key="1">
    <source>
        <dbReference type="ARBA" id="ARBA00004613"/>
    </source>
</evidence>
<feature type="compositionally biased region" description="Low complexity" evidence="5">
    <location>
        <begin position="354"/>
        <end position="373"/>
    </location>
</feature>
<dbReference type="InterPro" id="IPR050439">
    <property type="entry name" value="ADAMTS_ADAMTS-like"/>
</dbReference>
<dbReference type="AlphaFoldDB" id="A0AAV4EHD5"/>
<feature type="chain" id="PRO_5043943593" evidence="6">
    <location>
        <begin position="28"/>
        <end position="719"/>
    </location>
</feature>
<organism evidence="8 9">
    <name type="scientific">Elysia marginata</name>
    <dbReference type="NCBI Taxonomy" id="1093978"/>
    <lineage>
        <taxon>Eukaryota</taxon>
        <taxon>Metazoa</taxon>
        <taxon>Spiralia</taxon>
        <taxon>Lophotrochozoa</taxon>
        <taxon>Mollusca</taxon>
        <taxon>Gastropoda</taxon>
        <taxon>Heterobranchia</taxon>
        <taxon>Euthyneura</taxon>
        <taxon>Panpulmonata</taxon>
        <taxon>Sacoglossa</taxon>
        <taxon>Placobranchoidea</taxon>
        <taxon>Plakobranchidae</taxon>
        <taxon>Elysia</taxon>
    </lineage>
</organism>
<feature type="compositionally biased region" description="Basic residues" evidence="5">
    <location>
        <begin position="587"/>
        <end position="605"/>
    </location>
</feature>
<evidence type="ECO:0000259" key="7">
    <source>
        <dbReference type="PROSITE" id="PS50189"/>
    </source>
</evidence>
<feature type="disulfide bond" evidence="4">
    <location>
        <begin position="48"/>
        <end position="78"/>
    </location>
</feature>
<feature type="compositionally biased region" description="Polar residues" evidence="5">
    <location>
        <begin position="516"/>
        <end position="525"/>
    </location>
</feature>
<dbReference type="GO" id="GO:0004222">
    <property type="term" value="F:metalloendopeptidase activity"/>
    <property type="evidence" value="ECO:0007669"/>
    <property type="project" value="TreeGrafter"/>
</dbReference>
<protein>
    <submittedName>
        <fullName evidence="8">A disintegrin and metalloproteinase with thrombospondin motifs 5</fullName>
    </submittedName>
</protein>
<dbReference type="GO" id="GO:0031012">
    <property type="term" value="C:extracellular matrix"/>
    <property type="evidence" value="ECO:0007669"/>
    <property type="project" value="TreeGrafter"/>
</dbReference>